<dbReference type="Proteomes" id="UP001176471">
    <property type="component" value="Unassembled WGS sequence"/>
</dbReference>
<gene>
    <name evidence="1" type="ORF">Q4610_13675</name>
</gene>
<reference evidence="1" key="1">
    <citation type="submission" date="2023-07" db="EMBL/GenBank/DDBJ databases">
        <title>Bacterial whole genome sequence for Sphingobium sp. HBC34.</title>
        <authorList>
            <person name="Le V."/>
            <person name="Ko S.-R."/>
            <person name="Ahn C.-Y."/>
            <person name="Oh H.-M."/>
        </authorList>
    </citation>
    <scope>NUCLEOTIDE SEQUENCE</scope>
    <source>
        <strain evidence="1">HBC34</strain>
    </source>
</reference>
<comment type="caution">
    <text evidence="1">The sequence shown here is derived from an EMBL/GenBank/DDBJ whole genome shotgun (WGS) entry which is preliminary data.</text>
</comment>
<dbReference type="EMBL" id="JAUQOM010000006">
    <property type="protein sequence ID" value="MDO7836095.1"/>
    <property type="molecule type" value="Genomic_DNA"/>
</dbReference>
<proteinExistence type="predicted"/>
<keyword evidence="2" id="KW-1185">Reference proteome</keyword>
<name>A0ABT8ZQV1_9SPHN</name>
<dbReference type="RefSeq" id="WP_304536504.1">
    <property type="nucleotide sequence ID" value="NZ_JAUQOM010000006.1"/>
</dbReference>
<evidence type="ECO:0000313" key="1">
    <source>
        <dbReference type="EMBL" id="MDO7836095.1"/>
    </source>
</evidence>
<sequence length="215" mass="24236">MMLLDDGTHRFQHAGVLLFGAYVFEAPIKWGERSLKEHEGKAPCRGRDSQHKVRIRFSWHRFDILGVRLLLALDGAFQDAFKQHFLLFGSGAVVMFQLLEHHIGTAGNAIFHLGVEVGENMMGRITKQHFAGDGYSEARRTFSPLNARDHRAAPTSEQAGEFGLRETPCSPLAPQPIRERAFPVSFVGHICFFGQRLEWLPVSLFFPIPFVPPRG</sequence>
<evidence type="ECO:0000313" key="2">
    <source>
        <dbReference type="Proteomes" id="UP001176471"/>
    </source>
</evidence>
<protein>
    <submittedName>
        <fullName evidence="1">Uncharacterized protein</fullName>
    </submittedName>
</protein>
<accession>A0ABT8ZQV1</accession>
<organism evidence="1 2">
    <name type="scientific">Sphingobium cyanobacteriorum</name>
    <dbReference type="NCBI Taxonomy" id="3063954"/>
    <lineage>
        <taxon>Bacteria</taxon>
        <taxon>Pseudomonadati</taxon>
        <taxon>Pseudomonadota</taxon>
        <taxon>Alphaproteobacteria</taxon>
        <taxon>Sphingomonadales</taxon>
        <taxon>Sphingomonadaceae</taxon>
        <taxon>Sphingobium</taxon>
    </lineage>
</organism>